<feature type="compositionally biased region" description="Acidic residues" evidence="1">
    <location>
        <begin position="251"/>
        <end position="277"/>
    </location>
</feature>
<sequence>MRYMKYTPKLSGLENVPRAIVAFHVYGHQPACQVQFNPKLVKGIGLVDGEGCERGWSMLSPYNIATRYMTEFNRHLFLTMLINHYHEQKIESLGRVIYKNYKKATKILTASNIKLRRVDIDELTRKWEHFKNETIKSKNESSKIDEKEKLRSAVFAYDFVNGIMHVPRTELIVRMRTALEKQIIDENLENKGVVELLKQKIAKTFKRFEKNRKLLSDSIPYSEEDRQNLTSLCLRAFTESSIPGIDTEQQGSDEDSSDENNDDDDENENENENDDDDVDIDIDVLVALLEGHDLFTDDNDDDIDNDDDADAADTTSQYLFIETFLNEYYIYFYIYQLVMVNSITY</sequence>
<keyword evidence="3" id="KW-1185">Reference proteome</keyword>
<proteinExistence type="predicted"/>
<organism evidence="2 3">
    <name type="scientific">Phascolomyces articulosus</name>
    <dbReference type="NCBI Taxonomy" id="60185"/>
    <lineage>
        <taxon>Eukaryota</taxon>
        <taxon>Fungi</taxon>
        <taxon>Fungi incertae sedis</taxon>
        <taxon>Mucoromycota</taxon>
        <taxon>Mucoromycotina</taxon>
        <taxon>Mucoromycetes</taxon>
        <taxon>Mucorales</taxon>
        <taxon>Lichtheimiaceae</taxon>
        <taxon>Phascolomyces</taxon>
    </lineage>
</organism>
<comment type="caution">
    <text evidence="2">The sequence shown here is derived from an EMBL/GenBank/DDBJ whole genome shotgun (WGS) entry which is preliminary data.</text>
</comment>
<protein>
    <submittedName>
        <fullName evidence="2">Uncharacterized protein</fullName>
    </submittedName>
</protein>
<evidence type="ECO:0000313" key="2">
    <source>
        <dbReference type="EMBL" id="KAI9253790.1"/>
    </source>
</evidence>
<dbReference type="Proteomes" id="UP001209540">
    <property type="component" value="Unassembled WGS sequence"/>
</dbReference>
<dbReference type="PANTHER" id="PTHR33096:SF1">
    <property type="entry name" value="CXC1-LIKE CYSTEINE CLUSTER ASSOCIATED WITH KDZ TRANSPOSASES DOMAIN-CONTAINING PROTEIN"/>
    <property type="match status" value="1"/>
</dbReference>
<accession>A0AAD5K6Z6</accession>
<gene>
    <name evidence="2" type="ORF">BDA99DRAFT_562752</name>
</gene>
<evidence type="ECO:0000313" key="3">
    <source>
        <dbReference type="Proteomes" id="UP001209540"/>
    </source>
</evidence>
<dbReference type="AlphaFoldDB" id="A0AAD5K6Z6"/>
<dbReference type="PANTHER" id="PTHR33096">
    <property type="entry name" value="CXC2 DOMAIN-CONTAINING PROTEIN"/>
    <property type="match status" value="1"/>
</dbReference>
<evidence type="ECO:0000256" key="1">
    <source>
        <dbReference type="SAM" id="MobiDB-lite"/>
    </source>
</evidence>
<dbReference type="Pfam" id="PF18758">
    <property type="entry name" value="KDZ"/>
    <property type="match status" value="1"/>
</dbReference>
<name>A0AAD5K6Z6_9FUNG</name>
<dbReference type="EMBL" id="JAIXMP010000025">
    <property type="protein sequence ID" value="KAI9253790.1"/>
    <property type="molecule type" value="Genomic_DNA"/>
</dbReference>
<reference evidence="2" key="1">
    <citation type="journal article" date="2022" name="IScience">
        <title>Evolution of zygomycete secretomes and the origins of terrestrial fungal ecologies.</title>
        <authorList>
            <person name="Chang Y."/>
            <person name="Wang Y."/>
            <person name="Mondo S."/>
            <person name="Ahrendt S."/>
            <person name="Andreopoulos W."/>
            <person name="Barry K."/>
            <person name="Beard J."/>
            <person name="Benny G.L."/>
            <person name="Blankenship S."/>
            <person name="Bonito G."/>
            <person name="Cuomo C."/>
            <person name="Desiro A."/>
            <person name="Gervers K.A."/>
            <person name="Hundley H."/>
            <person name="Kuo A."/>
            <person name="LaButti K."/>
            <person name="Lang B.F."/>
            <person name="Lipzen A."/>
            <person name="O'Donnell K."/>
            <person name="Pangilinan J."/>
            <person name="Reynolds N."/>
            <person name="Sandor L."/>
            <person name="Smith M.E."/>
            <person name="Tsang A."/>
            <person name="Grigoriev I.V."/>
            <person name="Stajich J.E."/>
            <person name="Spatafora J.W."/>
        </authorList>
    </citation>
    <scope>NUCLEOTIDE SEQUENCE</scope>
    <source>
        <strain evidence="2">RSA 2281</strain>
    </source>
</reference>
<feature type="region of interest" description="Disordered" evidence="1">
    <location>
        <begin position="243"/>
        <end position="277"/>
    </location>
</feature>
<reference evidence="2" key="2">
    <citation type="submission" date="2023-02" db="EMBL/GenBank/DDBJ databases">
        <authorList>
            <consortium name="DOE Joint Genome Institute"/>
            <person name="Mondo S.J."/>
            <person name="Chang Y."/>
            <person name="Wang Y."/>
            <person name="Ahrendt S."/>
            <person name="Andreopoulos W."/>
            <person name="Barry K."/>
            <person name="Beard J."/>
            <person name="Benny G.L."/>
            <person name="Blankenship S."/>
            <person name="Bonito G."/>
            <person name="Cuomo C."/>
            <person name="Desiro A."/>
            <person name="Gervers K.A."/>
            <person name="Hundley H."/>
            <person name="Kuo A."/>
            <person name="LaButti K."/>
            <person name="Lang B.F."/>
            <person name="Lipzen A."/>
            <person name="O'Donnell K."/>
            <person name="Pangilinan J."/>
            <person name="Reynolds N."/>
            <person name="Sandor L."/>
            <person name="Smith M.W."/>
            <person name="Tsang A."/>
            <person name="Grigoriev I.V."/>
            <person name="Stajich J.E."/>
            <person name="Spatafora J.W."/>
        </authorList>
    </citation>
    <scope>NUCLEOTIDE SEQUENCE</scope>
    <source>
        <strain evidence="2">RSA 2281</strain>
    </source>
</reference>
<dbReference type="InterPro" id="IPR040521">
    <property type="entry name" value="KDZ"/>
</dbReference>